<dbReference type="PROSITE" id="PS51257">
    <property type="entry name" value="PROKAR_LIPOPROTEIN"/>
    <property type="match status" value="1"/>
</dbReference>
<protein>
    <recommendedName>
        <fullName evidence="4">Lipocalin-like domain-containing protein</fullName>
    </recommendedName>
</protein>
<feature type="signal peptide" evidence="1">
    <location>
        <begin position="1"/>
        <end position="21"/>
    </location>
</feature>
<dbReference type="OrthoDB" id="982337at2"/>
<accession>A0A5C6RMZ5</accession>
<comment type="caution">
    <text evidence="2">The sequence shown here is derived from an EMBL/GenBank/DDBJ whole genome shotgun (WGS) entry which is preliminary data.</text>
</comment>
<dbReference type="AlphaFoldDB" id="A0A5C6RMZ5"/>
<evidence type="ECO:0008006" key="4">
    <source>
        <dbReference type="Google" id="ProtNLM"/>
    </source>
</evidence>
<reference evidence="2 3" key="1">
    <citation type="submission" date="2019-08" db="EMBL/GenBank/DDBJ databases">
        <title>Genome of Phaeodactylibacter luteus.</title>
        <authorList>
            <person name="Bowman J.P."/>
        </authorList>
    </citation>
    <scope>NUCLEOTIDE SEQUENCE [LARGE SCALE GENOMIC DNA]</scope>
    <source>
        <strain evidence="2 3">KCTC 42180</strain>
    </source>
</reference>
<dbReference type="Proteomes" id="UP000321580">
    <property type="component" value="Unassembled WGS sequence"/>
</dbReference>
<keyword evidence="1" id="KW-0732">Signal</keyword>
<organism evidence="2 3">
    <name type="scientific">Phaeodactylibacter luteus</name>
    <dbReference type="NCBI Taxonomy" id="1564516"/>
    <lineage>
        <taxon>Bacteria</taxon>
        <taxon>Pseudomonadati</taxon>
        <taxon>Bacteroidota</taxon>
        <taxon>Saprospiria</taxon>
        <taxon>Saprospirales</taxon>
        <taxon>Haliscomenobacteraceae</taxon>
        <taxon>Phaeodactylibacter</taxon>
    </lineage>
</organism>
<evidence type="ECO:0000313" key="3">
    <source>
        <dbReference type="Proteomes" id="UP000321580"/>
    </source>
</evidence>
<evidence type="ECO:0000313" key="2">
    <source>
        <dbReference type="EMBL" id="TXB63344.1"/>
    </source>
</evidence>
<evidence type="ECO:0000256" key="1">
    <source>
        <dbReference type="SAM" id="SignalP"/>
    </source>
</evidence>
<keyword evidence="3" id="KW-1185">Reference proteome</keyword>
<name>A0A5C6RMZ5_9BACT</name>
<feature type="chain" id="PRO_5022848168" description="Lipocalin-like domain-containing protein" evidence="1">
    <location>
        <begin position="22"/>
        <end position="163"/>
    </location>
</feature>
<sequence length="163" mass="18361">MRTILLFLAATGLFLTACQPAAPQEKEQPPLKEVLPGTWEAVSINVKVNSAMDTDSSYVFDVPEELWVQKLGVLPVKTFYEADNKYRQVYTSLTNEELSTTRGIWNTFSDTLMMIEENTTYQYVVSLPGNGLAEFRAQLDWDGDGKADDDYLGISRQISKYAN</sequence>
<dbReference type="EMBL" id="VOOR01000016">
    <property type="protein sequence ID" value="TXB63344.1"/>
    <property type="molecule type" value="Genomic_DNA"/>
</dbReference>
<proteinExistence type="predicted"/>
<dbReference type="RefSeq" id="WP_147167163.1">
    <property type="nucleotide sequence ID" value="NZ_VOOR01000016.1"/>
</dbReference>
<gene>
    <name evidence="2" type="ORF">FRY97_09225</name>
</gene>